<protein>
    <recommendedName>
        <fullName evidence="5">tRNA pseudouridine synthase B</fullName>
        <ecNumber evidence="5">5.4.99.25</ecNumber>
    </recommendedName>
    <alternativeName>
        <fullName evidence="5">tRNA pseudouridine(55) synthase</fullName>
        <shortName evidence="5">Psi55 synthase</shortName>
    </alternativeName>
    <alternativeName>
        <fullName evidence="5">tRNA pseudouridylate synthase</fullName>
    </alternativeName>
    <alternativeName>
        <fullName evidence="5">tRNA-uridine isomerase</fullName>
    </alternativeName>
</protein>
<feature type="domain" description="tRNA pseudouridylate synthase B C-terminal" evidence="7">
    <location>
        <begin position="171"/>
        <end position="214"/>
    </location>
</feature>
<dbReference type="EMBL" id="CYZD01000002">
    <property type="protein sequence ID" value="CUN61850.1"/>
    <property type="molecule type" value="Genomic_DNA"/>
</dbReference>
<keyword evidence="3 5" id="KW-0819">tRNA processing</keyword>
<accession>A0A173YE83</accession>
<dbReference type="InterPro" id="IPR020103">
    <property type="entry name" value="PsdUridine_synth_cat_dom_sf"/>
</dbReference>
<dbReference type="FunFam" id="3.30.2350.10:FF:000011">
    <property type="entry name" value="tRNA pseudouridine synthase B"/>
    <property type="match status" value="1"/>
</dbReference>
<dbReference type="NCBIfam" id="TIGR00431">
    <property type="entry name" value="TruB"/>
    <property type="match status" value="1"/>
</dbReference>
<dbReference type="RefSeq" id="WP_005425076.1">
    <property type="nucleotide sequence ID" value="NZ_CYZD01000002.1"/>
</dbReference>
<dbReference type="Pfam" id="PF01509">
    <property type="entry name" value="TruB_N"/>
    <property type="match status" value="1"/>
</dbReference>
<evidence type="ECO:0000256" key="5">
    <source>
        <dbReference type="HAMAP-Rule" id="MF_01080"/>
    </source>
</evidence>
<dbReference type="GO" id="GO:0003723">
    <property type="term" value="F:RNA binding"/>
    <property type="evidence" value="ECO:0007669"/>
    <property type="project" value="InterPro"/>
</dbReference>
<evidence type="ECO:0000259" key="6">
    <source>
        <dbReference type="Pfam" id="PF01509"/>
    </source>
</evidence>
<keyword evidence="4 5" id="KW-0413">Isomerase</keyword>
<gene>
    <name evidence="5 8" type="primary">truB</name>
    <name evidence="8" type="ORF">ERS852394_00589</name>
</gene>
<dbReference type="EC" id="5.4.99.25" evidence="5"/>
<feature type="domain" description="Pseudouridine synthase II N-terminal" evidence="6">
    <location>
        <begin position="23"/>
        <end position="170"/>
    </location>
</feature>
<dbReference type="PANTHER" id="PTHR13767">
    <property type="entry name" value="TRNA-PSEUDOURIDINE SYNTHASE"/>
    <property type="match status" value="1"/>
</dbReference>
<dbReference type="AlphaFoldDB" id="A0A173YE83"/>
<dbReference type="InterPro" id="IPR002501">
    <property type="entry name" value="PsdUridine_synth_N"/>
</dbReference>
<dbReference type="GO" id="GO:1990481">
    <property type="term" value="P:mRNA pseudouridine synthesis"/>
    <property type="evidence" value="ECO:0007669"/>
    <property type="project" value="TreeGrafter"/>
</dbReference>
<evidence type="ECO:0000313" key="9">
    <source>
        <dbReference type="Proteomes" id="UP000095409"/>
    </source>
</evidence>
<dbReference type="GO" id="GO:0031119">
    <property type="term" value="P:tRNA pseudouridine synthesis"/>
    <property type="evidence" value="ECO:0007669"/>
    <property type="project" value="UniProtKB-UniRule"/>
</dbReference>
<dbReference type="InterPro" id="IPR014780">
    <property type="entry name" value="tRNA_psdUridine_synth_TruB"/>
</dbReference>
<evidence type="ECO:0000256" key="1">
    <source>
        <dbReference type="ARBA" id="ARBA00000385"/>
    </source>
</evidence>
<feature type="active site" description="Nucleophile" evidence="5">
    <location>
        <position position="38"/>
    </location>
</feature>
<dbReference type="PANTHER" id="PTHR13767:SF2">
    <property type="entry name" value="PSEUDOURIDYLATE SYNTHASE TRUB1"/>
    <property type="match status" value="1"/>
</dbReference>
<proteinExistence type="inferred from homology"/>
<name>A0A173YE83_9FIRM</name>
<organism evidence="8 9">
    <name type="scientific">Blautia obeum</name>
    <dbReference type="NCBI Taxonomy" id="40520"/>
    <lineage>
        <taxon>Bacteria</taxon>
        <taxon>Bacillati</taxon>
        <taxon>Bacillota</taxon>
        <taxon>Clostridia</taxon>
        <taxon>Lachnospirales</taxon>
        <taxon>Lachnospiraceae</taxon>
        <taxon>Blautia</taxon>
    </lineage>
</organism>
<dbReference type="HAMAP" id="MF_01080">
    <property type="entry name" value="TruB_bact"/>
    <property type="match status" value="1"/>
</dbReference>
<dbReference type="Proteomes" id="UP000095409">
    <property type="component" value="Unassembled WGS sequence"/>
</dbReference>
<comment type="catalytic activity">
    <reaction evidence="1 5">
        <text>uridine(55) in tRNA = pseudouridine(55) in tRNA</text>
        <dbReference type="Rhea" id="RHEA:42532"/>
        <dbReference type="Rhea" id="RHEA-COMP:10101"/>
        <dbReference type="Rhea" id="RHEA-COMP:10102"/>
        <dbReference type="ChEBI" id="CHEBI:65314"/>
        <dbReference type="ChEBI" id="CHEBI:65315"/>
        <dbReference type="EC" id="5.4.99.25"/>
    </reaction>
</comment>
<evidence type="ECO:0000256" key="4">
    <source>
        <dbReference type="ARBA" id="ARBA00023235"/>
    </source>
</evidence>
<evidence type="ECO:0000259" key="7">
    <source>
        <dbReference type="Pfam" id="PF16198"/>
    </source>
</evidence>
<dbReference type="InterPro" id="IPR032819">
    <property type="entry name" value="TruB_C"/>
</dbReference>
<dbReference type="Gene3D" id="3.30.2350.10">
    <property type="entry name" value="Pseudouridine synthase"/>
    <property type="match status" value="1"/>
</dbReference>
<evidence type="ECO:0000313" key="8">
    <source>
        <dbReference type="EMBL" id="CUN61850.1"/>
    </source>
</evidence>
<comment type="similarity">
    <text evidence="2 5">Belongs to the pseudouridine synthase TruB family. Type 1 subfamily.</text>
</comment>
<sequence length="294" mass="33397">MDGVLNIRKEKGYTSFDVVAKLRGILHMKKIGHTGTLDPEAEGVLPVVLGKATKLVDLLTEKQKTYEALLHLGLETDTQDMTGTVLEEKPVEVTEEEVRTVIRSFLGEQQQIPPMYSALKVDGKKLYELAREGKTVERKPRAVQFYEIEIKKIELPYVRFSVTCSKGTYIRTLCHDIGQKLGCGGCMEELLRTRSGNFVWEDSMTLAQVEEAVRNGTIGDRVISIGQALKDYPEIFCTREGDRLLENGNALAERFVRGEHKEGWVRMCDSQGGFKGIYQWDEVKKRYQPQKMFL</sequence>
<reference evidence="8 9" key="1">
    <citation type="submission" date="2015-09" db="EMBL/GenBank/DDBJ databases">
        <authorList>
            <consortium name="Pathogen Informatics"/>
        </authorList>
    </citation>
    <scope>NUCLEOTIDE SEQUENCE [LARGE SCALE GENOMIC DNA]</scope>
    <source>
        <strain evidence="8 9">2789STDY5608837</strain>
    </source>
</reference>
<comment type="function">
    <text evidence="5">Responsible for synthesis of pseudouridine from uracil-55 in the psi GC loop of transfer RNAs.</text>
</comment>
<dbReference type="GO" id="GO:0160148">
    <property type="term" value="F:tRNA pseudouridine(55) synthase activity"/>
    <property type="evidence" value="ECO:0007669"/>
    <property type="project" value="UniProtKB-EC"/>
</dbReference>
<dbReference type="SUPFAM" id="SSF55120">
    <property type="entry name" value="Pseudouridine synthase"/>
    <property type="match status" value="1"/>
</dbReference>
<dbReference type="CDD" id="cd02573">
    <property type="entry name" value="PseudoU_synth_EcTruB"/>
    <property type="match status" value="1"/>
</dbReference>
<evidence type="ECO:0000256" key="2">
    <source>
        <dbReference type="ARBA" id="ARBA00005642"/>
    </source>
</evidence>
<dbReference type="GeneID" id="79803827"/>
<dbReference type="Pfam" id="PF16198">
    <property type="entry name" value="TruB_C_2"/>
    <property type="match status" value="1"/>
</dbReference>
<evidence type="ECO:0000256" key="3">
    <source>
        <dbReference type="ARBA" id="ARBA00022694"/>
    </source>
</evidence>